<evidence type="ECO:0000313" key="2">
    <source>
        <dbReference type="Proteomes" id="UP000386847"/>
    </source>
</evidence>
<dbReference type="AlphaFoldDB" id="A0A5Q2F630"/>
<gene>
    <name evidence="1" type="ORF">Rai3103_00550</name>
</gene>
<reference evidence="1 2" key="1">
    <citation type="submission" date="2019-10" db="EMBL/GenBank/DDBJ databases">
        <title>Genomic analysis of Raineyella sp. CBA3103.</title>
        <authorList>
            <person name="Roh S.W."/>
        </authorList>
    </citation>
    <scope>NUCLEOTIDE SEQUENCE [LARGE SCALE GENOMIC DNA]</scope>
    <source>
        <strain evidence="1 2">CBA3103</strain>
    </source>
</reference>
<dbReference type="SUPFAM" id="SSF89796">
    <property type="entry name" value="CoA-transferase family III (CaiB/BaiF)"/>
    <property type="match status" value="1"/>
</dbReference>
<sequence>MTVTDRLDGFGPLAGVTIVELCEWVAAPAAARILAEMGAEVIKVEPPHGDAQRTQGPGFGIDRTATEDPTLDLNNTNKNWVALNLKRPEGMTVMKQLLARADVFMTSLRSQALERLGLDQEALAKEFPRLIWAQNRGYGEWGPNRDAPGFDAVAWAARGGVAASFPEAGREPAIPPQAFGDYNHAVVMAAGILAALFNRTRTGKGEKVVGNLYHTALWGGSIGILATQSGATYPKSRTQVPNPFNNTYQTADGKWLLLCQPQYDKYFGAMMRILGLDEYAGDESVNSLPALKASGKAPHVIGLLEGAFRTRPMEEWTTLLTEQDVPHQALFHYEDVIVDEEAHANDALRTVEYQAYGPRSIATSPIRFGSYGDPPLLLSKPTGYHTVDYLEKLGYTTEQIADLEASGAVLVWHGEAVPDTLFRSRRQVVPDAPPKRIPHRT</sequence>
<keyword evidence="2" id="KW-1185">Reference proteome</keyword>
<dbReference type="PANTHER" id="PTHR48228:SF2">
    <property type="entry name" value="E-CINNAMOYL-COA:R-PHENYLLACTATE COA TRANSFERASE LARGE SUBUNIT"/>
    <property type="match status" value="1"/>
</dbReference>
<proteinExistence type="predicted"/>
<dbReference type="Pfam" id="PF02515">
    <property type="entry name" value="CoA_transf_3"/>
    <property type="match status" value="1"/>
</dbReference>
<dbReference type="InterPro" id="IPR003673">
    <property type="entry name" value="CoA-Trfase_fam_III"/>
</dbReference>
<dbReference type="InterPro" id="IPR023606">
    <property type="entry name" value="CoA-Trfase_III_dom_1_sf"/>
</dbReference>
<dbReference type="Proteomes" id="UP000386847">
    <property type="component" value="Chromosome"/>
</dbReference>
<dbReference type="InterPro" id="IPR050509">
    <property type="entry name" value="CoA-transferase_III"/>
</dbReference>
<dbReference type="RefSeq" id="WP_153570932.1">
    <property type="nucleotide sequence ID" value="NZ_CP045725.1"/>
</dbReference>
<accession>A0A5Q2F630</accession>
<evidence type="ECO:0000313" key="1">
    <source>
        <dbReference type="EMBL" id="QGF22422.1"/>
    </source>
</evidence>
<protein>
    <submittedName>
        <fullName evidence="1">CoA transferase</fullName>
    </submittedName>
</protein>
<dbReference type="PANTHER" id="PTHR48228">
    <property type="entry name" value="SUCCINYL-COA--D-CITRAMALATE COA-TRANSFERASE"/>
    <property type="match status" value="1"/>
</dbReference>
<dbReference type="Gene3D" id="3.40.50.10540">
    <property type="entry name" value="Crotonobetainyl-coa:carnitine coa-transferase, domain 1"/>
    <property type="match status" value="1"/>
</dbReference>
<dbReference type="KEGG" id="rain:Rai3103_00550"/>
<organism evidence="1 2">
    <name type="scientific">Raineyella fluvialis</name>
    <dbReference type="NCBI Taxonomy" id="2662261"/>
    <lineage>
        <taxon>Bacteria</taxon>
        <taxon>Bacillati</taxon>
        <taxon>Actinomycetota</taxon>
        <taxon>Actinomycetes</taxon>
        <taxon>Propionibacteriales</taxon>
        <taxon>Propionibacteriaceae</taxon>
        <taxon>Raineyella</taxon>
    </lineage>
</organism>
<dbReference type="GO" id="GO:0016740">
    <property type="term" value="F:transferase activity"/>
    <property type="evidence" value="ECO:0007669"/>
    <property type="project" value="UniProtKB-KW"/>
</dbReference>
<keyword evidence="1" id="KW-0808">Transferase</keyword>
<dbReference type="EMBL" id="CP045725">
    <property type="protein sequence ID" value="QGF22422.1"/>
    <property type="molecule type" value="Genomic_DNA"/>
</dbReference>
<dbReference type="InterPro" id="IPR044855">
    <property type="entry name" value="CoA-Trfase_III_dom3_sf"/>
</dbReference>
<name>A0A5Q2F630_9ACTN</name>
<dbReference type="Gene3D" id="3.30.1540.10">
    <property type="entry name" value="formyl-coa transferase, domain 3"/>
    <property type="match status" value="1"/>
</dbReference>